<evidence type="ECO:0000256" key="3">
    <source>
        <dbReference type="ARBA" id="ARBA00023163"/>
    </source>
</evidence>
<evidence type="ECO:0000313" key="5">
    <source>
        <dbReference type="EMBL" id="CAA9500934.1"/>
    </source>
</evidence>
<evidence type="ECO:0000256" key="1">
    <source>
        <dbReference type="ARBA" id="ARBA00023015"/>
    </source>
</evidence>
<gene>
    <name evidence="5" type="ORF">AVDCRST_MAG96-1966</name>
</gene>
<feature type="domain" description="HTH araC/xylS-type" evidence="4">
    <location>
        <begin position="224"/>
        <end position="323"/>
    </location>
</feature>
<proteinExistence type="predicted"/>
<evidence type="ECO:0000256" key="2">
    <source>
        <dbReference type="ARBA" id="ARBA00023125"/>
    </source>
</evidence>
<dbReference type="Gene3D" id="1.10.10.60">
    <property type="entry name" value="Homeodomain-like"/>
    <property type="match status" value="2"/>
</dbReference>
<protein>
    <recommendedName>
        <fullName evidence="4">HTH araC/xylS-type domain-containing protein</fullName>
    </recommendedName>
</protein>
<keyword evidence="3" id="KW-0804">Transcription</keyword>
<dbReference type="InterPro" id="IPR053142">
    <property type="entry name" value="PchR_regulatory_protein"/>
</dbReference>
<dbReference type="InterPro" id="IPR018062">
    <property type="entry name" value="HTH_AraC-typ_CS"/>
</dbReference>
<reference evidence="5" key="1">
    <citation type="submission" date="2020-02" db="EMBL/GenBank/DDBJ databases">
        <authorList>
            <person name="Meier V. D."/>
        </authorList>
    </citation>
    <scope>NUCLEOTIDE SEQUENCE</scope>
    <source>
        <strain evidence="5">AVDCRST_MAG96</strain>
    </source>
</reference>
<sequence>MYLEKPDFTDLLQQLSVSFKASTDNLQFAISPVFGKGYFWAAKLPSGITIIVSDTCLKENLMVERAKIDKPYFTLQFNEEAADETDIPVKSRRNDQEFQSFVKLSQTLVPETFVFPSIKRLRSVKFFFDEEHLSSLLGKQAFEQVLGQHFPVEMKSENLEPIATEYRVMLDDLWTDKINQPLKLNYIQNRVLLLLEKYIVKLHQRRDLQGKKVKRSDDETLRLMKVEALLVKNFAINPPTIDELARISAMSNTKLKKDFKALYGLPIYEYFQKNRMLKAKSLLVLGEYTIKEVGQMVGYSNLSHFANTFKKEFGFLPSEITAKDGVLVYNK</sequence>
<dbReference type="PRINTS" id="PR00032">
    <property type="entry name" value="HTHARAC"/>
</dbReference>
<dbReference type="PANTHER" id="PTHR47893:SF1">
    <property type="entry name" value="REGULATORY PROTEIN PCHR"/>
    <property type="match status" value="1"/>
</dbReference>
<evidence type="ECO:0000259" key="4">
    <source>
        <dbReference type="PROSITE" id="PS01124"/>
    </source>
</evidence>
<dbReference type="InterPro" id="IPR020449">
    <property type="entry name" value="Tscrpt_reg_AraC-type_HTH"/>
</dbReference>
<dbReference type="Pfam" id="PF12833">
    <property type="entry name" value="HTH_18"/>
    <property type="match status" value="1"/>
</dbReference>
<dbReference type="GO" id="GO:0043565">
    <property type="term" value="F:sequence-specific DNA binding"/>
    <property type="evidence" value="ECO:0007669"/>
    <property type="project" value="InterPro"/>
</dbReference>
<dbReference type="SMART" id="SM00342">
    <property type="entry name" value="HTH_ARAC"/>
    <property type="match status" value="1"/>
</dbReference>
<dbReference type="SUPFAM" id="SSF46689">
    <property type="entry name" value="Homeodomain-like"/>
    <property type="match status" value="1"/>
</dbReference>
<dbReference type="AlphaFoldDB" id="A0A6J4SMR4"/>
<dbReference type="InterPro" id="IPR009057">
    <property type="entry name" value="Homeodomain-like_sf"/>
</dbReference>
<keyword evidence="2" id="KW-0238">DNA-binding</keyword>
<keyword evidence="1" id="KW-0805">Transcription regulation</keyword>
<dbReference type="EMBL" id="CADCVN010000758">
    <property type="protein sequence ID" value="CAA9500934.1"/>
    <property type="molecule type" value="Genomic_DNA"/>
</dbReference>
<dbReference type="PANTHER" id="PTHR47893">
    <property type="entry name" value="REGULATORY PROTEIN PCHR"/>
    <property type="match status" value="1"/>
</dbReference>
<dbReference type="InterPro" id="IPR018060">
    <property type="entry name" value="HTH_AraC"/>
</dbReference>
<name>A0A6J4SMR4_9BACT</name>
<organism evidence="5">
    <name type="scientific">uncultured Segetibacter sp</name>
    <dbReference type="NCBI Taxonomy" id="481133"/>
    <lineage>
        <taxon>Bacteria</taxon>
        <taxon>Pseudomonadati</taxon>
        <taxon>Bacteroidota</taxon>
        <taxon>Chitinophagia</taxon>
        <taxon>Chitinophagales</taxon>
        <taxon>Chitinophagaceae</taxon>
        <taxon>Segetibacter</taxon>
        <taxon>environmental samples</taxon>
    </lineage>
</organism>
<dbReference type="PROSITE" id="PS00041">
    <property type="entry name" value="HTH_ARAC_FAMILY_1"/>
    <property type="match status" value="1"/>
</dbReference>
<accession>A0A6J4SMR4</accession>
<dbReference type="PROSITE" id="PS01124">
    <property type="entry name" value="HTH_ARAC_FAMILY_2"/>
    <property type="match status" value="1"/>
</dbReference>
<dbReference type="GO" id="GO:0003700">
    <property type="term" value="F:DNA-binding transcription factor activity"/>
    <property type="evidence" value="ECO:0007669"/>
    <property type="project" value="InterPro"/>
</dbReference>